<accession>A0ABP1QZS4</accession>
<evidence type="ECO:0000256" key="1">
    <source>
        <dbReference type="ARBA" id="ARBA00008306"/>
    </source>
</evidence>
<comment type="similarity">
    <text evidence="1">Belongs to the RMD1/sif2 family.</text>
</comment>
<evidence type="ECO:0000313" key="5">
    <source>
        <dbReference type="Proteomes" id="UP001642540"/>
    </source>
</evidence>
<dbReference type="InterPro" id="IPR051624">
    <property type="entry name" value="RMD1/Sad1-interacting"/>
</dbReference>
<dbReference type="Proteomes" id="UP001642540">
    <property type="component" value="Unassembled WGS sequence"/>
</dbReference>
<keyword evidence="5" id="KW-1185">Reference proteome</keyword>
<evidence type="ECO:0000256" key="2">
    <source>
        <dbReference type="SAM" id="MobiDB-lite"/>
    </source>
</evidence>
<feature type="domain" description="DUF155" evidence="3">
    <location>
        <begin position="241"/>
        <end position="417"/>
    </location>
</feature>
<name>A0ABP1QZS4_9HEXA</name>
<organism evidence="4 5">
    <name type="scientific">Orchesella dallaii</name>
    <dbReference type="NCBI Taxonomy" id="48710"/>
    <lineage>
        <taxon>Eukaryota</taxon>
        <taxon>Metazoa</taxon>
        <taxon>Ecdysozoa</taxon>
        <taxon>Arthropoda</taxon>
        <taxon>Hexapoda</taxon>
        <taxon>Collembola</taxon>
        <taxon>Entomobryomorpha</taxon>
        <taxon>Entomobryoidea</taxon>
        <taxon>Orchesellidae</taxon>
        <taxon>Orchesellinae</taxon>
        <taxon>Orchesella</taxon>
    </lineage>
</organism>
<sequence>MKNSMKLPFLMMKQFIKLPLATVNPVGRRWPVRLLSLYNESSSQQVPTTKGLCCEKLTPTSWMRNKVPVLESQKYYGLSGAWSMKSSSGRSLNGIPFARYYSKDTTKETVSIEIKPDPNNEKTNVATAAVSSGSLKKEVDVNSMNQPRPRKPIPSSTAAANKRAKRKTSSRTVIDEYGYAFSDEETFPITAFAVCEEFDLKAMRKGLVAQGLYIPTKLSDDLTDVIHVSAKYPIGDEPREIFFFREGAVVFWNVPYLERVNVLKFLKDYEEESYGQAEIEEECEFMMYIHSDQIATRLLRGKVHLGSDSPNKVLEKYAFANAMASSVKLGIWEATLEKYVEGIEHITDTLKRAEKIKYSRAEVLQKIGELFALRHQLNLNSDLLDTPDFYWERERLETLYQKTCDYLSINRRTKVMNEKLTQCCELLELISSHLTDQHNTRLEWMIIVLIMIEVGFEVLHLLERYEIVHLH</sequence>
<gene>
    <name evidence="4" type="ORF">ODALV1_LOCUS16939</name>
</gene>
<proteinExistence type="inferred from homology"/>
<reference evidence="4 5" key="1">
    <citation type="submission" date="2024-08" db="EMBL/GenBank/DDBJ databases">
        <authorList>
            <person name="Cucini C."/>
            <person name="Frati F."/>
        </authorList>
    </citation>
    <scope>NUCLEOTIDE SEQUENCE [LARGE SCALE GENOMIC DNA]</scope>
</reference>
<comment type="caution">
    <text evidence="4">The sequence shown here is derived from an EMBL/GenBank/DDBJ whole genome shotgun (WGS) entry which is preliminary data.</text>
</comment>
<evidence type="ECO:0000259" key="3">
    <source>
        <dbReference type="Pfam" id="PF02582"/>
    </source>
</evidence>
<evidence type="ECO:0000313" key="4">
    <source>
        <dbReference type="EMBL" id="CAL8115624.1"/>
    </source>
</evidence>
<dbReference type="EMBL" id="CAXLJM020000051">
    <property type="protein sequence ID" value="CAL8115624.1"/>
    <property type="molecule type" value="Genomic_DNA"/>
</dbReference>
<dbReference type="PANTHER" id="PTHR16255:SF1">
    <property type="entry name" value="REQUIRED FOR MEIOTIC NUCLEAR DIVISION PROTEIN 1 HOMOLOG"/>
    <property type="match status" value="1"/>
</dbReference>
<feature type="region of interest" description="Disordered" evidence="2">
    <location>
        <begin position="136"/>
        <end position="166"/>
    </location>
</feature>
<dbReference type="InterPro" id="IPR003734">
    <property type="entry name" value="DUF155"/>
</dbReference>
<dbReference type="Pfam" id="PF02582">
    <property type="entry name" value="DUF155"/>
    <property type="match status" value="1"/>
</dbReference>
<protein>
    <recommendedName>
        <fullName evidence="3">DUF155 domain-containing protein</fullName>
    </recommendedName>
</protein>
<dbReference type="PANTHER" id="PTHR16255">
    <property type="entry name" value="REQUIRED FOR MEIOTIC NUCLEAR DIVISION PROTEIN 1 HOMOLOG"/>
    <property type="match status" value="1"/>
</dbReference>